<dbReference type="InterPro" id="IPR013783">
    <property type="entry name" value="Ig-like_fold"/>
</dbReference>
<dbReference type="GO" id="GO:0005975">
    <property type="term" value="P:carbohydrate metabolic process"/>
    <property type="evidence" value="ECO:0007669"/>
    <property type="project" value="InterPro"/>
</dbReference>
<dbReference type="Gene3D" id="2.60.40.10">
    <property type="entry name" value="Immunoglobulins"/>
    <property type="match status" value="1"/>
</dbReference>
<organism evidence="2 3">
    <name type="scientific">Candidatus Aphodoplasma excrementigallinarum</name>
    <dbReference type="NCBI Taxonomy" id="2840673"/>
    <lineage>
        <taxon>Bacteria</taxon>
        <taxon>Bacillati</taxon>
        <taxon>Bacillota</taxon>
        <taxon>Clostridia</taxon>
        <taxon>Eubacteriales</taxon>
        <taxon>Candidatus Aphodoplasma</taxon>
    </lineage>
</organism>
<dbReference type="Gene3D" id="2.60.120.260">
    <property type="entry name" value="Galactose-binding domain-like"/>
    <property type="match status" value="1"/>
</dbReference>
<name>A0A9D1NFJ0_9FIRM</name>
<dbReference type="SUPFAM" id="SSF88713">
    <property type="entry name" value="Glycoside hydrolase/deacetylase"/>
    <property type="match status" value="2"/>
</dbReference>
<gene>
    <name evidence="2" type="ORF">IAC74_01415</name>
</gene>
<dbReference type="GO" id="GO:0004622">
    <property type="term" value="F:phosphatidylcholine lysophospholipase activity"/>
    <property type="evidence" value="ECO:0007669"/>
    <property type="project" value="TreeGrafter"/>
</dbReference>
<dbReference type="PANTHER" id="PTHR30383:SF5">
    <property type="entry name" value="SGNH HYDROLASE-TYPE ESTERASE DOMAIN-CONTAINING PROTEIN"/>
    <property type="match status" value="1"/>
</dbReference>
<reference evidence="2" key="2">
    <citation type="journal article" date="2021" name="PeerJ">
        <title>Extensive microbial diversity within the chicken gut microbiome revealed by metagenomics and culture.</title>
        <authorList>
            <person name="Gilroy R."/>
            <person name="Ravi A."/>
            <person name="Getino M."/>
            <person name="Pursley I."/>
            <person name="Horton D.L."/>
            <person name="Alikhan N.F."/>
            <person name="Baker D."/>
            <person name="Gharbi K."/>
            <person name="Hall N."/>
            <person name="Watson M."/>
            <person name="Adriaenssens E.M."/>
            <person name="Foster-Nyarko E."/>
            <person name="Jarju S."/>
            <person name="Secka A."/>
            <person name="Antonio M."/>
            <person name="Oren A."/>
            <person name="Chaudhuri R.R."/>
            <person name="La Ragione R."/>
            <person name="Hildebrand F."/>
            <person name="Pallen M.J."/>
        </authorList>
    </citation>
    <scope>NUCLEOTIDE SEQUENCE</scope>
    <source>
        <strain evidence="2">4920</strain>
    </source>
</reference>
<feature type="domain" description="NodB homology" evidence="1">
    <location>
        <begin position="2162"/>
        <end position="2394"/>
    </location>
</feature>
<sequence length="2394" mass="260714">AVTVLFSLCSGVSFVHGAEPNITAGETVEAEACTIVSDHGKDVTDERASGGHAVELTNGQPSGNRYVPTDDSWTGLSITFRVEEKGTYAFSFRYLSSSTGNDSFYYSFASDNFVEGATTVCEDGAYRWQTLGTAYLEPGSYRARIAVREAGLRIDQIKIGDSWVEPAVSGQTVYPELIQADAIGTAAKFEDGDRVAFIGDSITHGGYTHAYIYNYYATRYPDCDFTYINKGINGDRASSAQSRFEHDIYDADSKFNKVVIMLGTNDMSRGEYFAGNELLPGAETTRNNLIETYKREYRALLELVKAKSPEQVILVTPPMFDEWVPESNNETSPGFNNIIRKAGAIVYDFAQEYGYDFVDVNTPQTIVDAYQRQSNENFTFTPDRVHPSNIGHYIMMYSFLKAQGESGEVASVSVDTAGQAADTSNAAVSDLTVSDDKITFTYLPDSLPMGADAVYREAEKLIPLTEELNRETITVSGLRDGLYQITMNGKPVMQATGAQLQGGVNIADQQNNPNQQQALTVLNYVSQHRDTMSKYRDFVANEISYISKYGLDAQSNETLISSAQAWIASNSGQTEDVNTLNDYLADKAEESNTLAKLAQYEETIRTMNDPVSCSVEIEYIGDGTAVQNSAVYEHFSLPQDTLAIIPETNNGKMTAAQIIFADEAGKLEAIPAAGETVTASATIENNTSRDSGAVFWVGMFAGNRMVGVKTVEVTVPAGESVPVEAQLTVPAGTDTIQAGIWDSLSGLRPYIPSAVFPAENTAVKEIRIGQETLAEFDPAVTEYTYYLHRLDTRVPYVSAVMANSLDAAVVTQAAAVGESATVQAGDKTYTITFVSEPLPVLSGINIGGAALSGFAPETYAYTYEVPDGGDTTVEAWAAEGLRVDVTQAEEDGTTATVTVTAPFGSSRTYTITFGKVGTPGVVSNIYAGGQPTVDVTAVPSLGAQLIDMYNAYGTDAERIAAVKSADNPYAKVEYAQYTNRISETAWEVKTDANNWLPNTYGSAIEFIYVQTTNSALISPNVTRLYKSTDDPCSTEEIAKKAYEFDISKDATVVIATNGESEFIASQGWEYKNDAKYELRYPNYTRVQDTSVLPEEDWYIIPNGSTAYMSGYTGMAYLKHFKAGERVAVPAFSVGSSYRNTSIFIIWDECNREAQLFDIMADGVSIAGFDPDVTKYTIPVVGEQVPQISVSATIGAAAEIVQAQTLSESAIVTACGKTYIISFEGHEPSLELSTLTVDGQQISGFDPTVKEYTYTVERGDMTVPTVAATASDTANTVEVVPAAKMPGDTKVIVRTPQGISETYTVHINKTGTPGVVSNIYAGGQATTAVTAVPSLGAEMIDMYNAYETDAERIAAVKSPNNPYASYDYAQYTDRLSGEAWENKSGPDAIPANTYGAANEFTYLNHPDSILISPDVTRLYKSTTDPCGDEETAKRAYEFDISKDATVYITTAQESSFILAQGWQFENDAKYRLYYSRRGDHNIVQDPSDPEYYYMIPDGVGATMNNASGMVYKKHFSKEERVVVPAFSAESSYRNMNVFIVWDDCNDEREVFGLKYKTGEETYTVEGFDPAKLTYDITLPADTGEVPELWMMATRPANAQVSMPEEFTEGKVTATVTAELESGVKTTYTINFYLDVAAEDDVRLSEIRYDGTAIEGFEPYTRSYTVELPMGASYPTVTAVANSSIAPQPAIIQPAAGNNGTATITVTSQNGQNSAVYTVQFVILDYVPAQASVLPVRNNAKGIVTIIHDDGDLPTVGYLDGEFEENNLKGTVAMIASRVNDNNVAAWQSYFDTGRFNLANHSYTHTYWGQDDSAESGVLSDGTPYEIAAGNMTKEIITSGEYLREKFPEERVLSFVKPGFVYPTGLPQVSDAAYDMIRENYICMRNTGGGMNTIPPADWDNVKSLMVQADSDPASPNNHTAAYWIDEVDKTIEQRGWLVFLFHNIVEDAQAGGGHVSQSKASILFDALGDRVQSGDVWCAYLDEAAMYIKESQSASVYAKKYEGDSVGVVLTDGMDDSVYNFPITVKVEVPEGWDMVSVTQNGKVLEVAKAFTEGASSYVYANIVPDAGEATLAPADAALYVEEIAAGGTPLTGFSPEKYAYTVTLPAGTVEAPQLTAQYGGTTNIEQAVLVDGKGSAAVTISPEGSAPFTYTVFFEVEKDGGPVVILKFDDLRENTGVRSAMQNAIDYIEEKDIKTSVGVIGVSLEDDGTKADYYNQIRSWAESGYVEIWNHGYYHGGDNGPEFNGGTYEEQYKQLTDTNQLLLDKCGVTAAAFGAPGNATDATTLEVLKNVPQIKITLFGQDAEGILNLTNNVAFEQSGTVDGTWKAWLDYQKFVENFEANKDKPYVLMQTHPLMWASDKDDTHYKIFQDQIEYLIAQGVTFMTPSEYYASLQI</sequence>
<evidence type="ECO:0000259" key="1">
    <source>
        <dbReference type="PROSITE" id="PS51677"/>
    </source>
</evidence>
<dbReference type="InterPro" id="IPR013830">
    <property type="entry name" value="SGNH_hydro"/>
</dbReference>
<proteinExistence type="predicted"/>
<dbReference type="EMBL" id="DVOF01000043">
    <property type="protein sequence ID" value="HIV02204.1"/>
    <property type="molecule type" value="Genomic_DNA"/>
</dbReference>
<dbReference type="SUPFAM" id="SSF52266">
    <property type="entry name" value="SGNH hydrolase"/>
    <property type="match status" value="1"/>
</dbReference>
<comment type="caution">
    <text evidence="2">The sequence shown here is derived from an EMBL/GenBank/DDBJ whole genome shotgun (WGS) entry which is preliminary data.</text>
</comment>
<evidence type="ECO:0000313" key="2">
    <source>
        <dbReference type="EMBL" id="HIV02204.1"/>
    </source>
</evidence>
<dbReference type="Proteomes" id="UP000886743">
    <property type="component" value="Unassembled WGS sequence"/>
</dbReference>
<dbReference type="Gene3D" id="3.40.50.1110">
    <property type="entry name" value="SGNH hydrolase"/>
    <property type="match status" value="1"/>
</dbReference>
<dbReference type="Pfam" id="PF13472">
    <property type="entry name" value="Lipase_GDSL_2"/>
    <property type="match status" value="1"/>
</dbReference>
<dbReference type="Pfam" id="PF01522">
    <property type="entry name" value="Polysacc_deac_1"/>
    <property type="match status" value="1"/>
</dbReference>
<dbReference type="InterPro" id="IPR036514">
    <property type="entry name" value="SGNH_hydro_sf"/>
</dbReference>
<dbReference type="Gene3D" id="3.20.20.370">
    <property type="entry name" value="Glycoside hydrolase/deacetylase"/>
    <property type="match status" value="2"/>
</dbReference>
<dbReference type="InterPro" id="IPR002509">
    <property type="entry name" value="NODB_dom"/>
</dbReference>
<accession>A0A9D1NFJ0</accession>
<dbReference type="CDD" id="cd01834">
    <property type="entry name" value="SGNH_hydrolase_like_2"/>
    <property type="match status" value="1"/>
</dbReference>
<reference evidence="2" key="1">
    <citation type="submission" date="2020-10" db="EMBL/GenBank/DDBJ databases">
        <authorList>
            <person name="Gilroy R."/>
        </authorList>
    </citation>
    <scope>NUCLEOTIDE SEQUENCE</scope>
    <source>
        <strain evidence="2">4920</strain>
    </source>
</reference>
<dbReference type="PANTHER" id="PTHR30383">
    <property type="entry name" value="THIOESTERASE 1/PROTEASE 1/LYSOPHOSPHOLIPASE L1"/>
    <property type="match status" value="1"/>
</dbReference>
<feature type="non-terminal residue" evidence="2">
    <location>
        <position position="1"/>
    </location>
</feature>
<evidence type="ECO:0000313" key="3">
    <source>
        <dbReference type="Proteomes" id="UP000886743"/>
    </source>
</evidence>
<dbReference type="PROSITE" id="PS51677">
    <property type="entry name" value="NODB"/>
    <property type="match status" value="1"/>
</dbReference>
<dbReference type="GO" id="GO:0016810">
    <property type="term" value="F:hydrolase activity, acting on carbon-nitrogen (but not peptide) bonds"/>
    <property type="evidence" value="ECO:0007669"/>
    <property type="project" value="InterPro"/>
</dbReference>
<dbReference type="InterPro" id="IPR011330">
    <property type="entry name" value="Glyco_hydro/deAcase_b/a-brl"/>
</dbReference>
<dbReference type="InterPro" id="IPR051532">
    <property type="entry name" value="Ester_Hydrolysis_Enzymes"/>
</dbReference>
<protein>
    <submittedName>
        <fullName evidence="2">Polysaccharide deacetylase family protein</fullName>
    </submittedName>
</protein>